<reference evidence="2" key="1">
    <citation type="submission" date="2009-11" db="EMBL/GenBank/DDBJ databases">
        <authorList>
            <consortium name="The Broad Institute Genome Sequencing Platform"/>
            <person name="Ward D."/>
            <person name="Feldgarden M."/>
            <person name="Earl A."/>
            <person name="Young S.K."/>
            <person name="Zeng Q."/>
            <person name="Koehrsen M."/>
            <person name="Alvarado L."/>
            <person name="Berlin A."/>
            <person name="Bochicchio J."/>
            <person name="Borenstein D."/>
            <person name="Chapman S.B."/>
            <person name="Chen Z."/>
            <person name="Engels R."/>
            <person name="Freedman E."/>
            <person name="Gellesch M."/>
            <person name="Goldberg J."/>
            <person name="Griggs A."/>
            <person name="Gujja S."/>
            <person name="Heilman E."/>
            <person name="Heiman D."/>
            <person name="Hepburn T."/>
            <person name="Howarth C."/>
            <person name="Jen D."/>
            <person name="Larson L."/>
            <person name="Lewis B."/>
            <person name="Mehta T."/>
            <person name="Park D."/>
            <person name="Pearson M."/>
            <person name="Roberts A."/>
            <person name="Saif S."/>
            <person name="Shea T."/>
            <person name="Shenoy N."/>
            <person name="Sisk P."/>
            <person name="Stolte C."/>
            <person name="Sykes S."/>
            <person name="Thomson T."/>
            <person name="Walk T."/>
            <person name="White J."/>
            <person name="Yandava C."/>
            <person name="Izard J."/>
            <person name="Baranova O.V."/>
            <person name="Blanton J.M."/>
            <person name="Tanner A.C."/>
            <person name="Dewhirst F.E."/>
            <person name="Haas B."/>
            <person name="Nusbaum C."/>
            <person name="Birren B."/>
        </authorList>
    </citation>
    <scope>NUCLEOTIDE SEQUENCE [LARGE SCALE GENOMIC DNA]</scope>
    <source>
        <strain evidence="2">1-1 BBBD Race 1</strain>
    </source>
</reference>
<sequence>VQVAEEASIIRSFGIPLALASLQAKKENSTCILVGTLKNWDIESRYGRIEPVRIGCHSVSIAAAQSEYLRSSASSNDSVEIPSSPLSPLSSSSDSSPSEPSPSPQYSLPDYEEDAQDANDNESPRSECTLERQIFGGNSPVYLPVMATNEGSVGSDEGIPLSHMIYLLGNKSGVEDTDEEMSEAQGSILMDIDANHRPPPVKDIPVAPDAPRMQFRPESPLPMLDPIYAFGNAFNCLYQVLTRFLATIPVGHPDFEAINKIDNALAFAGDWFWVFYGHQ</sequence>
<accession>A0A180G2L8</accession>
<proteinExistence type="predicted"/>
<feature type="compositionally biased region" description="Low complexity" evidence="1">
    <location>
        <begin position="82"/>
        <end position="109"/>
    </location>
</feature>
<dbReference type="Proteomes" id="UP000005240">
    <property type="component" value="Unassembled WGS sequence"/>
</dbReference>
<reference evidence="3 4" key="3">
    <citation type="journal article" date="2017" name="G3 (Bethesda)">
        <title>Comparative analysis highlights variable genome content of wheat rusts and divergence of the mating loci.</title>
        <authorList>
            <person name="Cuomo C.A."/>
            <person name="Bakkeren G."/>
            <person name="Khalil H.B."/>
            <person name="Panwar V."/>
            <person name="Joly D."/>
            <person name="Linning R."/>
            <person name="Sakthikumar S."/>
            <person name="Song X."/>
            <person name="Adiconis X."/>
            <person name="Fan L."/>
            <person name="Goldberg J.M."/>
            <person name="Levin J.Z."/>
            <person name="Young S."/>
            <person name="Zeng Q."/>
            <person name="Anikster Y."/>
            <person name="Bruce M."/>
            <person name="Wang M."/>
            <person name="Yin C."/>
            <person name="McCallum B."/>
            <person name="Szabo L.J."/>
            <person name="Hulbert S."/>
            <person name="Chen X."/>
            <person name="Fellers J.P."/>
        </authorList>
    </citation>
    <scope>NUCLEOTIDE SEQUENCE</scope>
    <source>
        <strain evidence="3">isolate 1-1 / race 1 (BBBD)</strain>
        <strain evidence="4">Isolate 1-1 / race 1 (BBBD)</strain>
    </source>
</reference>
<organism evidence="2">
    <name type="scientific">Puccinia triticina (isolate 1-1 / race 1 (BBBD))</name>
    <name type="common">Brown leaf rust fungus</name>
    <dbReference type="NCBI Taxonomy" id="630390"/>
    <lineage>
        <taxon>Eukaryota</taxon>
        <taxon>Fungi</taxon>
        <taxon>Dikarya</taxon>
        <taxon>Basidiomycota</taxon>
        <taxon>Pucciniomycotina</taxon>
        <taxon>Pucciniomycetes</taxon>
        <taxon>Pucciniales</taxon>
        <taxon>Pucciniaceae</taxon>
        <taxon>Puccinia</taxon>
    </lineage>
</organism>
<gene>
    <name evidence="2" type="ORF">PTTG_30092</name>
</gene>
<reference evidence="3" key="4">
    <citation type="submission" date="2025-05" db="UniProtKB">
        <authorList>
            <consortium name="EnsemblFungi"/>
        </authorList>
    </citation>
    <scope>IDENTIFICATION</scope>
    <source>
        <strain evidence="3">isolate 1-1 / race 1 (BBBD)</strain>
    </source>
</reference>
<dbReference type="AlphaFoldDB" id="A0A180G2L8"/>
<evidence type="ECO:0000256" key="1">
    <source>
        <dbReference type="SAM" id="MobiDB-lite"/>
    </source>
</evidence>
<feature type="non-terminal residue" evidence="2">
    <location>
        <position position="1"/>
    </location>
</feature>
<protein>
    <submittedName>
        <fullName evidence="2 3">Uncharacterized protein</fullName>
    </submittedName>
</protein>
<feature type="region of interest" description="Disordered" evidence="1">
    <location>
        <begin position="74"/>
        <end position="127"/>
    </location>
</feature>
<evidence type="ECO:0000313" key="2">
    <source>
        <dbReference type="EMBL" id="OAV86083.1"/>
    </source>
</evidence>
<keyword evidence="4" id="KW-1185">Reference proteome</keyword>
<name>A0A180G2L8_PUCT1</name>
<dbReference type="EnsemblFungi" id="PTTG_30092-t43_1">
    <property type="protein sequence ID" value="PTTG_30092-t43_1-p1"/>
    <property type="gene ID" value="PTTG_30092"/>
</dbReference>
<feature type="compositionally biased region" description="Acidic residues" evidence="1">
    <location>
        <begin position="110"/>
        <end position="120"/>
    </location>
</feature>
<evidence type="ECO:0000313" key="3">
    <source>
        <dbReference type="EnsemblFungi" id="PTTG_30092-t43_1-p1"/>
    </source>
</evidence>
<dbReference type="EMBL" id="ADAS02001757">
    <property type="protein sequence ID" value="OAV86083.1"/>
    <property type="molecule type" value="Genomic_DNA"/>
</dbReference>
<evidence type="ECO:0000313" key="4">
    <source>
        <dbReference type="Proteomes" id="UP000005240"/>
    </source>
</evidence>
<dbReference type="VEuPathDB" id="FungiDB:PTTG_30092"/>
<reference evidence="2" key="2">
    <citation type="submission" date="2016-05" db="EMBL/GenBank/DDBJ databases">
        <title>Comparative analysis highlights variable genome content of wheat rusts and divergence of the mating loci.</title>
        <authorList>
            <person name="Cuomo C.A."/>
            <person name="Bakkeren G."/>
            <person name="Szabo L."/>
            <person name="Khalil H."/>
            <person name="Joly D."/>
            <person name="Goldberg J."/>
            <person name="Young S."/>
            <person name="Zeng Q."/>
            <person name="Fellers J."/>
        </authorList>
    </citation>
    <scope>NUCLEOTIDE SEQUENCE [LARGE SCALE GENOMIC DNA]</scope>
    <source>
        <strain evidence="2">1-1 BBBD Race 1</strain>
    </source>
</reference>